<accession>A0A5B7CSG6</accession>
<reference evidence="1 2" key="1">
    <citation type="submission" date="2019-05" db="EMBL/GenBank/DDBJ databases">
        <title>Another draft genome of Portunus trituberculatus and its Hox gene families provides insights of decapod evolution.</title>
        <authorList>
            <person name="Jeong J.-H."/>
            <person name="Song I."/>
            <person name="Kim S."/>
            <person name="Choi T."/>
            <person name="Kim D."/>
            <person name="Ryu S."/>
            <person name="Kim W."/>
        </authorList>
    </citation>
    <scope>NUCLEOTIDE SEQUENCE [LARGE SCALE GENOMIC DNA]</scope>
    <source>
        <tissue evidence="1">Muscle</tissue>
    </source>
</reference>
<keyword evidence="2" id="KW-1185">Reference proteome</keyword>
<comment type="caution">
    <text evidence="1">The sequence shown here is derived from an EMBL/GenBank/DDBJ whole genome shotgun (WGS) entry which is preliminary data.</text>
</comment>
<sequence>MPKVSWHQGQRTGPAVMWLSGGEGRYPDCHAFCKQLHRGDDNTTHCTTTCSQPSTPLIVTVPS</sequence>
<evidence type="ECO:0000313" key="2">
    <source>
        <dbReference type="Proteomes" id="UP000324222"/>
    </source>
</evidence>
<proteinExistence type="predicted"/>
<dbReference type="EMBL" id="VSRR010000116">
    <property type="protein sequence ID" value="MPC10413.1"/>
    <property type="molecule type" value="Genomic_DNA"/>
</dbReference>
<evidence type="ECO:0000313" key="1">
    <source>
        <dbReference type="EMBL" id="MPC10413.1"/>
    </source>
</evidence>
<gene>
    <name evidence="1" type="ORF">E2C01_003048</name>
</gene>
<protein>
    <submittedName>
        <fullName evidence="1">Uncharacterized protein</fullName>
    </submittedName>
</protein>
<dbReference type="AlphaFoldDB" id="A0A5B7CSG6"/>
<dbReference type="Proteomes" id="UP000324222">
    <property type="component" value="Unassembled WGS sequence"/>
</dbReference>
<name>A0A5B7CSG6_PORTR</name>
<organism evidence="1 2">
    <name type="scientific">Portunus trituberculatus</name>
    <name type="common">Swimming crab</name>
    <name type="synonym">Neptunus trituberculatus</name>
    <dbReference type="NCBI Taxonomy" id="210409"/>
    <lineage>
        <taxon>Eukaryota</taxon>
        <taxon>Metazoa</taxon>
        <taxon>Ecdysozoa</taxon>
        <taxon>Arthropoda</taxon>
        <taxon>Crustacea</taxon>
        <taxon>Multicrustacea</taxon>
        <taxon>Malacostraca</taxon>
        <taxon>Eumalacostraca</taxon>
        <taxon>Eucarida</taxon>
        <taxon>Decapoda</taxon>
        <taxon>Pleocyemata</taxon>
        <taxon>Brachyura</taxon>
        <taxon>Eubrachyura</taxon>
        <taxon>Portunoidea</taxon>
        <taxon>Portunidae</taxon>
        <taxon>Portuninae</taxon>
        <taxon>Portunus</taxon>
    </lineage>
</organism>